<sequence length="50" mass="5607">MRRGRAESGSGPPRRPACDARHDMQRPGHAHWRDGRGPASLVPLFHHSEL</sequence>
<name>A0A0S2DMT9_LYSEN</name>
<dbReference type="Proteomes" id="UP000061569">
    <property type="component" value="Chromosome"/>
</dbReference>
<feature type="region of interest" description="Disordered" evidence="1">
    <location>
        <begin position="1"/>
        <end position="50"/>
    </location>
</feature>
<dbReference type="EMBL" id="CP013140">
    <property type="protein sequence ID" value="ALN59861.1"/>
    <property type="molecule type" value="Genomic_DNA"/>
</dbReference>
<evidence type="ECO:0000256" key="1">
    <source>
        <dbReference type="SAM" id="MobiDB-lite"/>
    </source>
</evidence>
<evidence type="ECO:0000313" key="2">
    <source>
        <dbReference type="EMBL" id="ALN59861.1"/>
    </source>
</evidence>
<organism evidence="2 3">
    <name type="scientific">Lysobacter enzymogenes</name>
    <dbReference type="NCBI Taxonomy" id="69"/>
    <lineage>
        <taxon>Bacteria</taxon>
        <taxon>Pseudomonadati</taxon>
        <taxon>Pseudomonadota</taxon>
        <taxon>Gammaproteobacteria</taxon>
        <taxon>Lysobacterales</taxon>
        <taxon>Lysobacteraceae</taxon>
        <taxon>Lysobacter</taxon>
    </lineage>
</organism>
<reference evidence="2 3" key="1">
    <citation type="submission" date="2015-11" db="EMBL/GenBank/DDBJ databases">
        <title>Genome sequences of Lysobacter enzymogenes strain C3 and Lysobacter antibioticus ATCC 29479.</title>
        <authorList>
            <person name="Kobayashi D.Y."/>
        </authorList>
    </citation>
    <scope>NUCLEOTIDE SEQUENCE [LARGE SCALE GENOMIC DNA]</scope>
    <source>
        <strain evidence="2 3">C3</strain>
    </source>
</reference>
<protein>
    <submittedName>
        <fullName evidence="2">Uncharacterized protein</fullName>
    </submittedName>
</protein>
<dbReference type="KEGG" id="lez:GLE_4520"/>
<gene>
    <name evidence="2" type="ORF">GLE_4520</name>
</gene>
<accession>A0A0S2DMT9</accession>
<proteinExistence type="predicted"/>
<dbReference type="AlphaFoldDB" id="A0A0S2DMT9"/>
<evidence type="ECO:0000313" key="3">
    <source>
        <dbReference type="Proteomes" id="UP000061569"/>
    </source>
</evidence>
<dbReference type="PATRIC" id="fig|69.6.peg.4456"/>
<feature type="compositionally biased region" description="Basic and acidic residues" evidence="1">
    <location>
        <begin position="16"/>
        <end position="36"/>
    </location>
</feature>
<dbReference type="STRING" id="69.GLE_4520"/>